<dbReference type="AlphaFoldDB" id="A0A9N9LBE8"/>
<evidence type="ECO:0000313" key="1">
    <source>
        <dbReference type="EMBL" id="CAG8961951.1"/>
    </source>
</evidence>
<evidence type="ECO:0000313" key="2">
    <source>
        <dbReference type="Proteomes" id="UP000696280"/>
    </source>
</evidence>
<dbReference type="Proteomes" id="UP000696280">
    <property type="component" value="Unassembled WGS sequence"/>
</dbReference>
<keyword evidence="2" id="KW-1185">Reference proteome</keyword>
<name>A0A9N9LBE8_9HELO</name>
<dbReference type="EMBL" id="CAJVRL010000121">
    <property type="protein sequence ID" value="CAG8961951.1"/>
    <property type="molecule type" value="Genomic_DNA"/>
</dbReference>
<accession>A0A9N9LBE8</accession>
<protein>
    <submittedName>
        <fullName evidence="1">Uncharacterized protein</fullName>
    </submittedName>
</protein>
<comment type="caution">
    <text evidence="1">The sequence shown here is derived from an EMBL/GenBank/DDBJ whole genome shotgun (WGS) entry which is preliminary data.</text>
</comment>
<dbReference type="OrthoDB" id="190201at2759"/>
<gene>
    <name evidence="1" type="ORF">HYFRA_00013731</name>
</gene>
<sequence>MEQSQRRTPFSHIRAQSADIVQSNMSTSMLFSMLPSALQARIPRLSSLRRSVSSIALSQSSVSPTPTTGFHTPEMGYATAMVLGRSNDLGGEYGSGIDSDDEGLQMTTVVASSSEEIELHENSTGISWKYANQGLNLLGHAVSESSACHQTGGIGNASFARQMYIHSLTYLLRALPHDMTTEEQLSVRSSLPEGVVEPLGFAVEGGMPNTATASLKLPQRKPSLLHRTLATTIVQLFIFFQLIFPHIKNFLQSAYRYDRQHKITEKVLTQGVTTVDEIGKRGLTVTGAIYGMGNGRVGELITESATWLVEGVSGGIHEGLGEGMAMMGGMRTPGLDSQ</sequence>
<organism evidence="1 2">
    <name type="scientific">Hymenoscyphus fraxineus</name>
    <dbReference type="NCBI Taxonomy" id="746836"/>
    <lineage>
        <taxon>Eukaryota</taxon>
        <taxon>Fungi</taxon>
        <taxon>Dikarya</taxon>
        <taxon>Ascomycota</taxon>
        <taxon>Pezizomycotina</taxon>
        <taxon>Leotiomycetes</taxon>
        <taxon>Helotiales</taxon>
        <taxon>Helotiaceae</taxon>
        <taxon>Hymenoscyphus</taxon>
    </lineage>
</organism>
<proteinExistence type="predicted"/>
<reference evidence="1" key="1">
    <citation type="submission" date="2021-07" db="EMBL/GenBank/DDBJ databases">
        <authorList>
            <person name="Durling M."/>
        </authorList>
    </citation>
    <scope>NUCLEOTIDE SEQUENCE</scope>
</reference>